<evidence type="ECO:0000256" key="5">
    <source>
        <dbReference type="ARBA" id="ARBA00022806"/>
    </source>
</evidence>
<evidence type="ECO:0000256" key="12">
    <source>
        <dbReference type="SAM" id="MobiDB-lite"/>
    </source>
</evidence>
<keyword evidence="4 11" id="KW-0378">Hydrolase</keyword>
<dbReference type="GO" id="GO:0000725">
    <property type="term" value="P:recombinational repair"/>
    <property type="evidence" value="ECO:0007669"/>
    <property type="project" value="TreeGrafter"/>
</dbReference>
<dbReference type="Gene3D" id="1.10.10.160">
    <property type="match status" value="1"/>
</dbReference>
<comment type="catalytic activity">
    <reaction evidence="10">
        <text>ATP + H2O = ADP + phosphate + H(+)</text>
        <dbReference type="Rhea" id="RHEA:13065"/>
        <dbReference type="ChEBI" id="CHEBI:15377"/>
        <dbReference type="ChEBI" id="CHEBI:15378"/>
        <dbReference type="ChEBI" id="CHEBI:30616"/>
        <dbReference type="ChEBI" id="CHEBI:43474"/>
        <dbReference type="ChEBI" id="CHEBI:456216"/>
        <dbReference type="EC" id="5.6.2.4"/>
    </reaction>
</comment>
<dbReference type="Pfam" id="PF13361">
    <property type="entry name" value="UvrD_C"/>
    <property type="match status" value="1"/>
</dbReference>
<reference evidence="15" key="1">
    <citation type="submission" date="2021-08" db="EMBL/GenBank/DDBJ databases">
        <title>WGS assembly of Ceratopteris richardii.</title>
        <authorList>
            <person name="Marchant D.B."/>
            <person name="Chen G."/>
            <person name="Jenkins J."/>
            <person name="Shu S."/>
            <person name="Leebens-Mack J."/>
            <person name="Grimwood J."/>
            <person name="Schmutz J."/>
            <person name="Soltis P."/>
            <person name="Soltis D."/>
            <person name="Chen Z.-H."/>
        </authorList>
    </citation>
    <scope>NUCLEOTIDE SEQUENCE</scope>
    <source>
        <strain evidence="15">Whitten #5841</strain>
        <tissue evidence="15">Leaf</tissue>
    </source>
</reference>
<dbReference type="PROSITE" id="PS51217">
    <property type="entry name" value="UVRD_HELICASE_CTER"/>
    <property type="match status" value="1"/>
</dbReference>
<protein>
    <recommendedName>
        <fullName evidence="9">DNA 3'-5' helicase</fullName>
        <ecNumber evidence="9">5.6.2.4</ecNumber>
    </recommendedName>
</protein>
<keyword evidence="2" id="KW-0934">Plastid</keyword>
<feature type="binding site" evidence="11">
    <location>
        <begin position="443"/>
        <end position="450"/>
    </location>
    <ligand>
        <name>ATP</name>
        <dbReference type="ChEBI" id="CHEBI:30616"/>
    </ligand>
</feature>
<dbReference type="Proteomes" id="UP000825935">
    <property type="component" value="Chromosome 22"/>
</dbReference>
<organism evidence="15 16">
    <name type="scientific">Ceratopteris richardii</name>
    <name type="common">Triangle waterfern</name>
    <dbReference type="NCBI Taxonomy" id="49495"/>
    <lineage>
        <taxon>Eukaryota</taxon>
        <taxon>Viridiplantae</taxon>
        <taxon>Streptophyta</taxon>
        <taxon>Embryophyta</taxon>
        <taxon>Tracheophyta</taxon>
        <taxon>Polypodiopsida</taxon>
        <taxon>Polypodiidae</taxon>
        <taxon>Polypodiales</taxon>
        <taxon>Pteridineae</taxon>
        <taxon>Pteridaceae</taxon>
        <taxon>Parkerioideae</taxon>
        <taxon>Ceratopteris</taxon>
    </lineage>
</organism>
<dbReference type="InterPro" id="IPR014016">
    <property type="entry name" value="UvrD-like_ATP-bd"/>
</dbReference>
<evidence type="ECO:0000313" key="15">
    <source>
        <dbReference type="EMBL" id="KAH7307511.1"/>
    </source>
</evidence>
<evidence type="ECO:0000256" key="1">
    <source>
        <dbReference type="ARBA" id="ARBA00009922"/>
    </source>
</evidence>
<feature type="region of interest" description="Disordered" evidence="12">
    <location>
        <begin position="331"/>
        <end position="360"/>
    </location>
</feature>
<evidence type="ECO:0000256" key="7">
    <source>
        <dbReference type="ARBA" id="ARBA00023235"/>
    </source>
</evidence>
<dbReference type="EMBL" id="CM035427">
    <property type="protein sequence ID" value="KAH7307511.1"/>
    <property type="molecule type" value="Genomic_DNA"/>
</dbReference>
<keyword evidence="16" id="KW-1185">Reference proteome</keyword>
<dbReference type="GO" id="GO:0005524">
    <property type="term" value="F:ATP binding"/>
    <property type="evidence" value="ECO:0007669"/>
    <property type="project" value="UniProtKB-UniRule"/>
</dbReference>
<dbReference type="CDD" id="cd17932">
    <property type="entry name" value="DEXQc_UvrD"/>
    <property type="match status" value="1"/>
</dbReference>
<dbReference type="InterPro" id="IPR013986">
    <property type="entry name" value="DExx_box_DNA_helicase_dom_sf"/>
</dbReference>
<dbReference type="Gene3D" id="3.40.50.300">
    <property type="entry name" value="P-loop containing nucleotide triphosphate hydrolases"/>
    <property type="match status" value="2"/>
</dbReference>
<keyword evidence="2" id="KW-0150">Chloroplast</keyword>
<dbReference type="OMA" id="NDCRQVH"/>
<sequence length="1329" mass="148600">MEYCKENSLLSSARFSDSCQSHCSGKKELSSEQRRRIDQNFRAAKAILSRKRSINDDPVSPHCRQPPKWAPAPFSDGAHSKIGAHQELQEIMLTPPIAAVKAVKTCDSYSSTKNLSSSGECTSRSLKSNINSNSKLSEAFLERSCLKRYTIENGGNSEDSSVINRTSSYVRISVESNRPTSISNLGLLLPHNEQKPMADFDLDAKMLKKLDSFSSARAPLAQLSTNRPPEQSQCFCSKDISLCSIKHVRGFVRSAESPAKSGDTVHELQLNSFTKLDAFDRTPSFSTTICPSEDTSPLSLLEDSDLQQLLSNIGDASVNISGEVLQSHTTETCSDTSFQEDLPPGDSVGVQGGGKESSIDCQTSSLESRLHKKSVGDHPMQILNPMVDVAAIDISPNSSTLDSCSNKISAHSIEMMPSYLQTLNETQREAVLSDLHKPLLILAGPGSGKTSTMVARLLCLLNEGVQATNILAMTFTTAAAMEMKERVAMHVGKVASKELNVCTFHSFCLQLCRSNAEKLGRSPEFLVYGHSQQRRAVIESIRRALPEFQSIKDPTLINDGSVNSGSGCQSDHFCDPKYLKERAKRWDKFVTQAKASGHTPEYFESQGNVSGAAVLRHYDATLASCDALDYHDFINYSVSLLSDDNEVYKDCLSKWTCLLVDEFQDTSKMQYELLRLLGAHKRITVVGDDDQSIFSFNGADSNNFEMFRKDFPDLKEVRLQHNYRSTRCIVEAAAALIGNNLKRCEDKQTVTDNGYGELISVKECRNDEAQCCFVIDTIIMNAQKISLKKAAYGDFAILYRRQVTGKIFQKALRLRKIPFNVHGVAFYRKKIVKTIISMLWAALDGDDIYYSRVFKALFGTDKTEAKKVVEYVDKVAKASKIGFLEASRSVFTAKISGMFSRRQLACGRKVLSVIDTLQNLVRKECSLSTFISTVVNLVPQRASFDKRAVLDANDGKLLNEDDDPRTVLEYLLDDVTDFLSSHLIGNEAPKGFVEEANGCIPQLRSFLDHIALREHGNFKMRKEDNKNSVTLTTMHQSKGLEWDTVFIVKVNDSEIPLLHEARGTVCDRAASVEEERRLLYVGMTRAKRKLYILYTTWDSNQQLLQPSRFLRELPQSLLDHKVVGMFDSSNLTSSLDENVKKYSEYDNYSGPKATGNVACEVKEGMDSIRPPIGNKSSELEFTSSTDFLKGFNVDARSTIASVFHAWARKPAFQNPKRLVNKVCFVLDERLRSKTSKNKDTLRALKCCLDTEDALLYAQHVIRWVQIPKEERVLLESEKQEYFQQRRVERSMEGSSATSKQVAFLRSLGCTIEPSSRLHASRLIEQYKKL</sequence>
<evidence type="ECO:0000256" key="6">
    <source>
        <dbReference type="ARBA" id="ARBA00022840"/>
    </source>
</evidence>
<evidence type="ECO:0000256" key="3">
    <source>
        <dbReference type="ARBA" id="ARBA00022741"/>
    </source>
</evidence>
<evidence type="ECO:0000313" key="16">
    <source>
        <dbReference type="Proteomes" id="UP000825935"/>
    </source>
</evidence>
<dbReference type="InterPro" id="IPR027417">
    <property type="entry name" value="P-loop_NTPase"/>
</dbReference>
<dbReference type="GO" id="GO:0003677">
    <property type="term" value="F:DNA binding"/>
    <property type="evidence" value="ECO:0007669"/>
    <property type="project" value="InterPro"/>
</dbReference>
<dbReference type="Pfam" id="PF00580">
    <property type="entry name" value="UvrD-helicase"/>
    <property type="match status" value="1"/>
</dbReference>
<keyword evidence="7" id="KW-0413">Isomerase</keyword>
<comment type="catalytic activity">
    <reaction evidence="8">
        <text>Couples ATP hydrolysis with the unwinding of duplex DNA by translocating in the 3'-5' direction.</text>
        <dbReference type="EC" id="5.6.2.4"/>
    </reaction>
</comment>
<dbReference type="CDD" id="cd18807">
    <property type="entry name" value="SF1_C_UvrD"/>
    <property type="match status" value="1"/>
</dbReference>
<feature type="domain" description="UvrD-like helicase ATP-binding" evidence="13">
    <location>
        <begin position="422"/>
        <end position="726"/>
    </location>
</feature>
<evidence type="ECO:0000256" key="8">
    <source>
        <dbReference type="ARBA" id="ARBA00034617"/>
    </source>
</evidence>
<evidence type="ECO:0000256" key="10">
    <source>
        <dbReference type="ARBA" id="ARBA00048988"/>
    </source>
</evidence>
<dbReference type="InterPro" id="IPR000212">
    <property type="entry name" value="DNA_helicase_UvrD/REP"/>
</dbReference>
<dbReference type="PROSITE" id="PS51198">
    <property type="entry name" value="UVRD_HELICASE_ATP_BIND"/>
    <property type="match status" value="1"/>
</dbReference>
<dbReference type="Gene3D" id="1.10.486.10">
    <property type="entry name" value="PCRA, domain 4"/>
    <property type="match status" value="1"/>
</dbReference>
<dbReference type="SUPFAM" id="SSF52540">
    <property type="entry name" value="P-loop containing nucleoside triphosphate hydrolases"/>
    <property type="match status" value="1"/>
</dbReference>
<dbReference type="InterPro" id="IPR014017">
    <property type="entry name" value="DNA_helicase_UvrD-like_C"/>
</dbReference>
<keyword evidence="6 11" id="KW-0067">ATP-binding</keyword>
<dbReference type="EC" id="5.6.2.4" evidence="9"/>
<dbReference type="GO" id="GO:0005634">
    <property type="term" value="C:nucleus"/>
    <property type="evidence" value="ECO:0007669"/>
    <property type="project" value="TreeGrafter"/>
</dbReference>
<evidence type="ECO:0000256" key="11">
    <source>
        <dbReference type="PROSITE-ProRule" id="PRU00560"/>
    </source>
</evidence>
<evidence type="ECO:0000256" key="9">
    <source>
        <dbReference type="ARBA" id="ARBA00034808"/>
    </source>
</evidence>
<comment type="similarity">
    <text evidence="1">Belongs to the helicase family. UvrD subfamily.</text>
</comment>
<evidence type="ECO:0000256" key="4">
    <source>
        <dbReference type="ARBA" id="ARBA00022801"/>
    </source>
</evidence>
<evidence type="ECO:0000259" key="14">
    <source>
        <dbReference type="PROSITE" id="PS51217"/>
    </source>
</evidence>
<keyword evidence="3 11" id="KW-0547">Nucleotide-binding</keyword>
<feature type="domain" description="UvrD-like helicase C-terminal" evidence="14">
    <location>
        <begin position="727"/>
        <end position="1039"/>
    </location>
</feature>
<dbReference type="GO" id="GO:0043138">
    <property type="term" value="F:3'-5' DNA helicase activity"/>
    <property type="evidence" value="ECO:0007669"/>
    <property type="project" value="UniProtKB-EC"/>
</dbReference>
<dbReference type="GO" id="GO:0016787">
    <property type="term" value="F:hydrolase activity"/>
    <property type="evidence" value="ECO:0007669"/>
    <property type="project" value="UniProtKB-UniRule"/>
</dbReference>
<dbReference type="PANTHER" id="PTHR11070">
    <property type="entry name" value="UVRD / RECB / PCRA DNA HELICASE FAMILY MEMBER"/>
    <property type="match status" value="1"/>
</dbReference>
<proteinExistence type="inferred from homology"/>
<evidence type="ECO:0000256" key="2">
    <source>
        <dbReference type="ARBA" id="ARBA00022528"/>
    </source>
</evidence>
<keyword evidence="5 11" id="KW-0347">Helicase</keyword>
<dbReference type="OrthoDB" id="1470711at2759"/>
<name>A0A8T2S8I0_CERRI</name>
<comment type="caution">
    <text evidence="15">The sequence shown here is derived from an EMBL/GenBank/DDBJ whole genome shotgun (WGS) entry which is preliminary data.</text>
</comment>
<evidence type="ECO:0000259" key="13">
    <source>
        <dbReference type="PROSITE" id="PS51198"/>
    </source>
</evidence>
<dbReference type="PANTHER" id="PTHR11070:SF61">
    <property type="entry name" value="DNA 3'-5' HELICASE"/>
    <property type="match status" value="1"/>
</dbReference>
<accession>A0A8T2S8I0</accession>
<gene>
    <name evidence="15" type="ORF">KP509_22G063300</name>
</gene>